<reference evidence="1" key="2">
    <citation type="submission" date="2020-11" db="EMBL/GenBank/DDBJ databases">
        <authorList>
            <person name="McCartney M.A."/>
            <person name="Auch B."/>
            <person name="Kono T."/>
            <person name="Mallez S."/>
            <person name="Becker A."/>
            <person name="Gohl D.M."/>
            <person name="Silverstein K.A.T."/>
            <person name="Koren S."/>
            <person name="Bechman K.B."/>
            <person name="Herman A."/>
            <person name="Abrahante J.E."/>
            <person name="Garbe J."/>
        </authorList>
    </citation>
    <scope>NUCLEOTIDE SEQUENCE</scope>
    <source>
        <strain evidence="1">Duluth1</strain>
        <tissue evidence="1">Whole animal</tissue>
    </source>
</reference>
<dbReference type="SUPFAM" id="SSF57903">
    <property type="entry name" value="FYVE/PHD zinc finger"/>
    <property type="match status" value="1"/>
</dbReference>
<protein>
    <submittedName>
        <fullName evidence="1">Uncharacterized protein</fullName>
    </submittedName>
</protein>
<sequence>MEEDKCLVCKNAVRSLQHGITCDVCDKWQHRTCNTGKCLILTIKVKLLSRNMVKMLSNEN</sequence>
<gene>
    <name evidence="1" type="ORF">DPMN_157207</name>
</gene>
<reference evidence="1" key="1">
    <citation type="journal article" date="2019" name="bioRxiv">
        <title>The Genome of the Zebra Mussel, Dreissena polymorpha: A Resource for Invasive Species Research.</title>
        <authorList>
            <person name="McCartney M.A."/>
            <person name="Auch B."/>
            <person name="Kono T."/>
            <person name="Mallez S."/>
            <person name="Zhang Y."/>
            <person name="Obille A."/>
            <person name="Becker A."/>
            <person name="Abrahante J.E."/>
            <person name="Garbe J."/>
            <person name="Badalamenti J.P."/>
            <person name="Herman A."/>
            <person name="Mangelson H."/>
            <person name="Liachko I."/>
            <person name="Sullivan S."/>
            <person name="Sone E.D."/>
            <person name="Koren S."/>
            <person name="Silverstein K.A.T."/>
            <person name="Beckman K.B."/>
            <person name="Gohl D.M."/>
        </authorList>
    </citation>
    <scope>NUCLEOTIDE SEQUENCE</scope>
    <source>
        <strain evidence="1">Duluth1</strain>
        <tissue evidence="1">Whole animal</tissue>
    </source>
</reference>
<dbReference type="InterPro" id="IPR013083">
    <property type="entry name" value="Znf_RING/FYVE/PHD"/>
</dbReference>
<dbReference type="InterPro" id="IPR011011">
    <property type="entry name" value="Znf_FYVE_PHD"/>
</dbReference>
<dbReference type="EMBL" id="JAIWYP010000008">
    <property type="protein sequence ID" value="KAH3779404.1"/>
    <property type="molecule type" value="Genomic_DNA"/>
</dbReference>
<proteinExistence type="predicted"/>
<evidence type="ECO:0000313" key="1">
    <source>
        <dbReference type="EMBL" id="KAH3779404.1"/>
    </source>
</evidence>
<dbReference type="Proteomes" id="UP000828390">
    <property type="component" value="Unassembled WGS sequence"/>
</dbReference>
<evidence type="ECO:0000313" key="2">
    <source>
        <dbReference type="Proteomes" id="UP000828390"/>
    </source>
</evidence>
<organism evidence="1 2">
    <name type="scientific">Dreissena polymorpha</name>
    <name type="common">Zebra mussel</name>
    <name type="synonym">Mytilus polymorpha</name>
    <dbReference type="NCBI Taxonomy" id="45954"/>
    <lineage>
        <taxon>Eukaryota</taxon>
        <taxon>Metazoa</taxon>
        <taxon>Spiralia</taxon>
        <taxon>Lophotrochozoa</taxon>
        <taxon>Mollusca</taxon>
        <taxon>Bivalvia</taxon>
        <taxon>Autobranchia</taxon>
        <taxon>Heteroconchia</taxon>
        <taxon>Euheterodonta</taxon>
        <taxon>Imparidentia</taxon>
        <taxon>Neoheterodontei</taxon>
        <taxon>Myida</taxon>
        <taxon>Dreissenoidea</taxon>
        <taxon>Dreissenidae</taxon>
        <taxon>Dreissena</taxon>
    </lineage>
</organism>
<keyword evidence="2" id="KW-1185">Reference proteome</keyword>
<comment type="caution">
    <text evidence="1">The sequence shown here is derived from an EMBL/GenBank/DDBJ whole genome shotgun (WGS) entry which is preliminary data.</text>
</comment>
<name>A0A9D4INL0_DREPO</name>
<dbReference type="Gene3D" id="3.30.40.10">
    <property type="entry name" value="Zinc/RING finger domain, C3HC4 (zinc finger)"/>
    <property type="match status" value="1"/>
</dbReference>
<accession>A0A9D4INL0</accession>
<dbReference type="AlphaFoldDB" id="A0A9D4INL0"/>